<reference evidence="3" key="2">
    <citation type="submission" date="2015-06" db="UniProtKB">
        <authorList>
            <consortium name="EnsemblPlants"/>
        </authorList>
    </citation>
    <scope>IDENTIFICATION</scope>
    <source>
        <strain evidence="3">DM1-3 516 R44</strain>
    </source>
</reference>
<dbReference type="PaxDb" id="4113-PGSC0003DMT400089331"/>
<feature type="region of interest" description="Disordered" evidence="1">
    <location>
        <begin position="358"/>
        <end position="389"/>
    </location>
</feature>
<dbReference type="Gramene" id="PGSC0003DMT400089331">
    <property type="protein sequence ID" value="PGSC0003DMT400089331"/>
    <property type="gene ID" value="PGSC0003DMG400038902"/>
</dbReference>
<dbReference type="Pfam" id="PF20167">
    <property type="entry name" value="Transposase_32"/>
    <property type="match status" value="1"/>
</dbReference>
<sequence length="493" mass="54014">MAKIMTQLDILSKNVMGAGARSVNAVGVESVILDEAKFEALYNEEVNFLANQGGGYRSNYPRQAMARTNLDMPPRKRARGITINEGGSNPPESGRQEPLTGELLARARPDPSRVPAAATPPAADTVPALVPHVAPVPPVIPLPRLLNRLKADGLRTILEDKLLSTEGLKGRYSDVSDTLHYHRFEQFTRPRSLYIPTWVQEFYFTYGDLVPKSKKKAVDRGRGPIEKRDLSIAARFWFGFISSTIMPSQKESILRHSKAACLRVIISRRSIDLGLLIEQEMAMRAKQSQISLPFSVLITELCRRAGVPRDDARDIEVTLSSSTDIRCIEAEYTLEEADWRRAAPMDTSPEVDIDSIPAEASMPTPAFGPSGTSAPSSSSQAHGASTSSQPAKITQAMILKMGNLAHSADVRATRLEAVVLWMIEAAILAALTPLRTSIDTLTTRVEACESRQGETSEVTTLNAEVAYLRKDVDYLKSTDFTSLLEAADDVDAH</sequence>
<dbReference type="HOGENOM" id="CLU_029307_12_3_1"/>
<proteinExistence type="predicted"/>
<evidence type="ECO:0000313" key="4">
    <source>
        <dbReference type="Proteomes" id="UP000011115"/>
    </source>
</evidence>
<organism evidence="3 4">
    <name type="scientific">Solanum tuberosum</name>
    <name type="common">Potato</name>
    <dbReference type="NCBI Taxonomy" id="4113"/>
    <lineage>
        <taxon>Eukaryota</taxon>
        <taxon>Viridiplantae</taxon>
        <taxon>Streptophyta</taxon>
        <taxon>Embryophyta</taxon>
        <taxon>Tracheophyta</taxon>
        <taxon>Spermatophyta</taxon>
        <taxon>Magnoliopsida</taxon>
        <taxon>eudicotyledons</taxon>
        <taxon>Gunneridae</taxon>
        <taxon>Pentapetalae</taxon>
        <taxon>asterids</taxon>
        <taxon>lamiids</taxon>
        <taxon>Solanales</taxon>
        <taxon>Solanaceae</taxon>
        <taxon>Solanoideae</taxon>
        <taxon>Solaneae</taxon>
        <taxon>Solanum</taxon>
    </lineage>
</organism>
<dbReference type="PANTHER" id="PTHR33180:SF31">
    <property type="entry name" value="POLYPROTEIN PROTEIN"/>
    <property type="match status" value="1"/>
</dbReference>
<dbReference type="GO" id="GO:0009579">
    <property type="term" value="C:thylakoid"/>
    <property type="evidence" value="ECO:0000318"/>
    <property type="project" value="GO_Central"/>
</dbReference>
<accession>M1DHY4</accession>
<evidence type="ECO:0000313" key="3">
    <source>
        <dbReference type="EnsemblPlants" id="PGSC0003DMT400089331"/>
    </source>
</evidence>
<evidence type="ECO:0000256" key="1">
    <source>
        <dbReference type="SAM" id="MobiDB-lite"/>
    </source>
</evidence>
<dbReference type="PANTHER" id="PTHR33180">
    <property type="entry name" value="PHOTOSYSTEM II CP43 REACTION CENTER PROTEIN"/>
    <property type="match status" value="1"/>
</dbReference>
<dbReference type="Proteomes" id="UP000011115">
    <property type="component" value="Unassembled WGS sequence"/>
</dbReference>
<dbReference type="InterPro" id="IPR046796">
    <property type="entry name" value="Transposase_32_dom"/>
</dbReference>
<protein>
    <recommendedName>
        <fullName evidence="2">Putative plant transposon protein domain-containing protein</fullName>
    </recommendedName>
</protein>
<keyword evidence="4" id="KW-1185">Reference proteome</keyword>
<evidence type="ECO:0000259" key="2">
    <source>
        <dbReference type="Pfam" id="PF20167"/>
    </source>
</evidence>
<feature type="domain" description="Putative plant transposon protein" evidence="2">
    <location>
        <begin position="220"/>
        <end position="308"/>
    </location>
</feature>
<dbReference type="GO" id="GO:0009523">
    <property type="term" value="C:photosystem II"/>
    <property type="evidence" value="ECO:0000318"/>
    <property type="project" value="GO_Central"/>
</dbReference>
<feature type="compositionally biased region" description="Low complexity" evidence="1">
    <location>
        <begin position="368"/>
        <end position="389"/>
    </location>
</feature>
<dbReference type="InParanoid" id="M1DHY4"/>
<reference evidence="4" key="1">
    <citation type="journal article" date="2011" name="Nature">
        <title>Genome sequence and analysis of the tuber crop potato.</title>
        <authorList>
            <consortium name="The Potato Genome Sequencing Consortium"/>
        </authorList>
    </citation>
    <scope>NUCLEOTIDE SEQUENCE [LARGE SCALE GENOMIC DNA]</scope>
    <source>
        <strain evidence="4">cv. DM1-3 516 R44</strain>
    </source>
</reference>
<dbReference type="AlphaFoldDB" id="M1DHY4"/>
<dbReference type="EnsemblPlants" id="PGSC0003DMT400089331">
    <property type="protein sequence ID" value="PGSC0003DMT400089331"/>
    <property type="gene ID" value="PGSC0003DMG400038902"/>
</dbReference>
<name>M1DHY4_SOLTU</name>
<feature type="region of interest" description="Disordered" evidence="1">
    <location>
        <begin position="78"/>
        <end position="97"/>
    </location>
</feature>